<dbReference type="AlphaFoldDB" id="A0A640VKV2"/>
<dbReference type="SUPFAM" id="SSF48452">
    <property type="entry name" value="TPR-like"/>
    <property type="match status" value="1"/>
</dbReference>
<evidence type="ECO:0000256" key="1">
    <source>
        <dbReference type="ARBA" id="ARBA00022737"/>
    </source>
</evidence>
<dbReference type="SMART" id="SM00028">
    <property type="entry name" value="TPR"/>
    <property type="match status" value="3"/>
</dbReference>
<dbReference type="CDD" id="cd00093">
    <property type="entry name" value="HTH_XRE"/>
    <property type="match status" value="1"/>
</dbReference>
<evidence type="ECO:0000313" key="4">
    <source>
        <dbReference type="EMBL" id="GFE48377.1"/>
    </source>
</evidence>
<keyword evidence="5" id="KW-1185">Reference proteome</keyword>
<feature type="repeat" description="TPR" evidence="3">
    <location>
        <begin position="516"/>
        <end position="549"/>
    </location>
</feature>
<evidence type="ECO:0000313" key="5">
    <source>
        <dbReference type="Proteomes" id="UP000436522"/>
    </source>
</evidence>
<proteinExistence type="predicted"/>
<sequence>MGSDNGQSVRVRGDVLRRIRKRSFRSAEAFSAACGSVSLPTVYRAERGGPILLSYLSRIARELDVDVEQLRVSAAESSANLTGRWMGLVLVTDKFGHPSVILEDIHMEQNGTKVFGRTVQKVNGDTMVDVFRDCSFQDNVLCGQSRSETWTFPLETAFFILSGSRDMTWLDGYVTWLDIDSQIPQSSKYIMVRHGTDGFEMHVKHAHRIMDDEAKLLRTRRLLENGYSFSTSLALVAAVQEDAEPASQEPSHKMVEATPAKVAVIAMAQWNMSPGTQSQAHWASGLLDEIATDLARVPGIRTVPRSAFGQNASISCKHAGALGATHLLKGDLDSTHDRIRAVLQLVHLESGQVVWAEQYDHAAEVSFTLHDSIARDLTRTVLDGPKPISEPSKDTSNAVAYELFVKARLLYLRGMYAPTLRAAEALLVRAIDLEPDFARAYAQLSICRSYLAQSIERSQGAQTAQEGFEDAERALELDPELPLGQAALGLALYATGDYAGAAIWLERAIDMDETLFEAHFFQGRNKRLQGDRAGAVESFAKAAQIRPDDFRAFGLLAEEMLALGQRREARDAQETAMHLIEAELEVNPDNAGAMAFGAGLLADLNRFEQGAAWAEWAVAIAPTDCLVQYNVARFHALRNAGTRPVLDHLEAAFSVPEVVQSRLANWLKLDQAFDGVRNARRYQRLLDQTNSHIART</sequence>
<protein>
    <submittedName>
        <fullName evidence="4">Uncharacterized protein</fullName>
    </submittedName>
</protein>
<dbReference type="InterPro" id="IPR050498">
    <property type="entry name" value="Ycf3"/>
</dbReference>
<evidence type="ECO:0000256" key="2">
    <source>
        <dbReference type="ARBA" id="ARBA00022803"/>
    </source>
</evidence>
<name>A0A640VKV2_9RHOB</name>
<dbReference type="PANTHER" id="PTHR44858">
    <property type="entry name" value="TETRATRICOPEPTIDE REPEAT PROTEIN 6"/>
    <property type="match status" value="1"/>
</dbReference>
<comment type="caution">
    <text evidence="4">The sequence shown here is derived from an EMBL/GenBank/DDBJ whole genome shotgun (WGS) entry which is preliminary data.</text>
</comment>
<organism evidence="4 5">
    <name type="scientific">Roseobacter cerasinus</name>
    <dbReference type="NCBI Taxonomy" id="2602289"/>
    <lineage>
        <taxon>Bacteria</taxon>
        <taxon>Pseudomonadati</taxon>
        <taxon>Pseudomonadota</taxon>
        <taxon>Alphaproteobacteria</taxon>
        <taxon>Rhodobacterales</taxon>
        <taxon>Roseobacteraceae</taxon>
        <taxon>Roseobacter</taxon>
    </lineage>
</organism>
<dbReference type="InterPro" id="IPR019734">
    <property type="entry name" value="TPR_rpt"/>
</dbReference>
<dbReference type="OrthoDB" id="54411at2"/>
<dbReference type="InterPro" id="IPR011990">
    <property type="entry name" value="TPR-like_helical_dom_sf"/>
</dbReference>
<dbReference type="RefSeq" id="WP_159974292.1">
    <property type="nucleotide sequence ID" value="NZ_BLIV01000001.1"/>
</dbReference>
<dbReference type="Gene3D" id="1.25.40.10">
    <property type="entry name" value="Tetratricopeptide repeat domain"/>
    <property type="match status" value="2"/>
</dbReference>
<dbReference type="InterPro" id="IPR001387">
    <property type="entry name" value="Cro/C1-type_HTH"/>
</dbReference>
<dbReference type="PANTHER" id="PTHR44858:SF1">
    <property type="entry name" value="UDP-N-ACETYLGLUCOSAMINE--PEPTIDE N-ACETYLGLUCOSAMINYLTRANSFERASE SPINDLY-RELATED"/>
    <property type="match status" value="1"/>
</dbReference>
<keyword evidence="1" id="KW-0677">Repeat</keyword>
<dbReference type="Proteomes" id="UP000436522">
    <property type="component" value="Unassembled WGS sequence"/>
</dbReference>
<gene>
    <name evidence="4" type="ORF">So717_01300</name>
</gene>
<keyword evidence="2 3" id="KW-0802">TPR repeat</keyword>
<dbReference type="PROSITE" id="PS50005">
    <property type="entry name" value="TPR"/>
    <property type="match status" value="1"/>
</dbReference>
<accession>A0A640VKV2</accession>
<reference evidence="4 5" key="1">
    <citation type="submission" date="2019-12" db="EMBL/GenBank/DDBJ databases">
        <title>Roseobacter cerasinus sp. nov., isolated from seawater around aquaculture.</title>
        <authorList>
            <person name="Muramatsu S."/>
            <person name="Takabe Y."/>
            <person name="Mori K."/>
            <person name="Takaichi S."/>
            <person name="Hanada S."/>
        </authorList>
    </citation>
    <scope>NUCLEOTIDE SEQUENCE [LARGE SCALE GENOMIC DNA]</scope>
    <source>
        <strain evidence="4 5">AI77</strain>
    </source>
</reference>
<evidence type="ECO:0000256" key="3">
    <source>
        <dbReference type="PROSITE-ProRule" id="PRU00339"/>
    </source>
</evidence>
<dbReference type="Gene3D" id="3.40.50.10070">
    <property type="entry name" value="TolB, N-terminal domain"/>
    <property type="match status" value="1"/>
</dbReference>
<dbReference type="EMBL" id="BLIV01000001">
    <property type="protein sequence ID" value="GFE48377.1"/>
    <property type="molecule type" value="Genomic_DNA"/>
</dbReference>